<dbReference type="AlphaFoldDB" id="A0A2A6BLM8"/>
<name>A0A2A6BLM8_PRIPA</name>
<gene>
    <name evidence="1" type="primary">WBGene00205537</name>
</gene>
<reference evidence="1" key="2">
    <citation type="submission" date="2022-06" db="UniProtKB">
        <authorList>
            <consortium name="EnsemblMetazoa"/>
        </authorList>
    </citation>
    <scope>IDENTIFICATION</scope>
    <source>
        <strain evidence="1">PS312</strain>
    </source>
</reference>
<organism evidence="1 2">
    <name type="scientific">Pristionchus pacificus</name>
    <name type="common">Parasitic nematode worm</name>
    <dbReference type="NCBI Taxonomy" id="54126"/>
    <lineage>
        <taxon>Eukaryota</taxon>
        <taxon>Metazoa</taxon>
        <taxon>Ecdysozoa</taxon>
        <taxon>Nematoda</taxon>
        <taxon>Chromadorea</taxon>
        <taxon>Rhabditida</taxon>
        <taxon>Rhabditina</taxon>
        <taxon>Diplogasteromorpha</taxon>
        <taxon>Diplogasteroidea</taxon>
        <taxon>Neodiplogasteridae</taxon>
        <taxon>Pristionchus</taxon>
    </lineage>
</organism>
<protein>
    <submittedName>
        <fullName evidence="1">Uncharacterized protein</fullName>
    </submittedName>
</protein>
<keyword evidence="2" id="KW-1185">Reference proteome</keyword>
<sequence>MASIAPPLFRLTSYRNLPFKMRQSVFIVISISLFVSTLNAASVSQRLQRHPHFVGQNYLGGLAPLIQENSILDYTGKDLQWLANFPMDKLYQYQNRGWISGRRK</sequence>
<reference evidence="2" key="1">
    <citation type="journal article" date="2008" name="Nat. Genet.">
        <title>The Pristionchus pacificus genome provides a unique perspective on nematode lifestyle and parasitism.</title>
        <authorList>
            <person name="Dieterich C."/>
            <person name="Clifton S.W."/>
            <person name="Schuster L.N."/>
            <person name="Chinwalla A."/>
            <person name="Delehaunty K."/>
            <person name="Dinkelacker I."/>
            <person name="Fulton L."/>
            <person name="Fulton R."/>
            <person name="Godfrey J."/>
            <person name="Minx P."/>
            <person name="Mitreva M."/>
            <person name="Roeseler W."/>
            <person name="Tian H."/>
            <person name="Witte H."/>
            <person name="Yang S.P."/>
            <person name="Wilson R.K."/>
            <person name="Sommer R.J."/>
        </authorList>
    </citation>
    <scope>NUCLEOTIDE SEQUENCE [LARGE SCALE GENOMIC DNA]</scope>
    <source>
        <strain evidence="2">PS312</strain>
    </source>
</reference>
<accession>A0A8R1UIR0</accession>
<evidence type="ECO:0000313" key="2">
    <source>
        <dbReference type="Proteomes" id="UP000005239"/>
    </source>
</evidence>
<accession>A0A2A6BLM8</accession>
<dbReference type="EnsemblMetazoa" id="PPA32677.1">
    <property type="protein sequence ID" value="PPA32677.1"/>
    <property type="gene ID" value="WBGene00205537"/>
</dbReference>
<evidence type="ECO:0000313" key="1">
    <source>
        <dbReference type="EnsemblMetazoa" id="PPA32677.1"/>
    </source>
</evidence>
<dbReference type="Proteomes" id="UP000005239">
    <property type="component" value="Unassembled WGS sequence"/>
</dbReference>
<proteinExistence type="predicted"/>